<dbReference type="AlphaFoldDB" id="H2XQU2"/>
<dbReference type="Proteomes" id="UP000008144">
    <property type="component" value="Unassembled WGS sequence"/>
</dbReference>
<dbReference type="InParanoid" id="H2XQU2"/>
<dbReference type="GeneTree" id="ENSGT00660000097331"/>
<feature type="region of interest" description="Disordered" evidence="1">
    <location>
        <begin position="33"/>
        <end position="52"/>
    </location>
</feature>
<keyword evidence="3" id="KW-1185">Reference proteome</keyword>
<reference evidence="2" key="3">
    <citation type="submission" date="2025-09" db="UniProtKB">
        <authorList>
            <consortium name="Ensembl"/>
        </authorList>
    </citation>
    <scope>IDENTIFICATION</scope>
</reference>
<reference evidence="3" key="1">
    <citation type="journal article" date="2002" name="Science">
        <title>The draft genome of Ciona intestinalis: insights into chordate and vertebrate origins.</title>
        <authorList>
            <person name="Dehal P."/>
            <person name="Satou Y."/>
            <person name="Campbell R.K."/>
            <person name="Chapman J."/>
            <person name="Degnan B."/>
            <person name="De Tomaso A."/>
            <person name="Davidson B."/>
            <person name="Di Gregorio A."/>
            <person name="Gelpke M."/>
            <person name="Goodstein D.M."/>
            <person name="Harafuji N."/>
            <person name="Hastings K.E."/>
            <person name="Ho I."/>
            <person name="Hotta K."/>
            <person name="Huang W."/>
            <person name="Kawashima T."/>
            <person name="Lemaire P."/>
            <person name="Martinez D."/>
            <person name="Meinertzhagen I.A."/>
            <person name="Necula S."/>
            <person name="Nonaka M."/>
            <person name="Putnam N."/>
            <person name="Rash S."/>
            <person name="Saiga H."/>
            <person name="Satake M."/>
            <person name="Terry A."/>
            <person name="Yamada L."/>
            <person name="Wang H.G."/>
            <person name="Awazu S."/>
            <person name="Azumi K."/>
            <person name="Boore J."/>
            <person name="Branno M."/>
            <person name="Chin-Bow S."/>
            <person name="DeSantis R."/>
            <person name="Doyle S."/>
            <person name="Francino P."/>
            <person name="Keys D.N."/>
            <person name="Haga S."/>
            <person name="Hayashi H."/>
            <person name="Hino K."/>
            <person name="Imai K.S."/>
            <person name="Inaba K."/>
            <person name="Kano S."/>
            <person name="Kobayashi K."/>
            <person name="Kobayashi M."/>
            <person name="Lee B.I."/>
            <person name="Makabe K.W."/>
            <person name="Manohar C."/>
            <person name="Matassi G."/>
            <person name="Medina M."/>
            <person name="Mochizuki Y."/>
            <person name="Mount S."/>
            <person name="Morishita T."/>
            <person name="Miura S."/>
            <person name="Nakayama A."/>
            <person name="Nishizaka S."/>
            <person name="Nomoto H."/>
            <person name="Ohta F."/>
            <person name="Oishi K."/>
            <person name="Rigoutsos I."/>
            <person name="Sano M."/>
            <person name="Sasaki A."/>
            <person name="Sasakura Y."/>
            <person name="Shoguchi E."/>
            <person name="Shin-i T."/>
            <person name="Spagnuolo A."/>
            <person name="Stainier D."/>
            <person name="Suzuki M.M."/>
            <person name="Tassy O."/>
            <person name="Takatori N."/>
            <person name="Tokuoka M."/>
            <person name="Yagi K."/>
            <person name="Yoshizaki F."/>
            <person name="Wada S."/>
            <person name="Zhang C."/>
            <person name="Hyatt P.D."/>
            <person name="Larimer F."/>
            <person name="Detter C."/>
            <person name="Doggett N."/>
            <person name="Glavina T."/>
            <person name="Hawkins T."/>
            <person name="Richardson P."/>
            <person name="Lucas S."/>
            <person name="Kohara Y."/>
            <person name="Levine M."/>
            <person name="Satoh N."/>
            <person name="Rokhsar D.S."/>
        </authorList>
    </citation>
    <scope>NUCLEOTIDE SEQUENCE [LARGE SCALE GENOMIC DNA]</scope>
</reference>
<evidence type="ECO:0000313" key="2">
    <source>
        <dbReference type="Ensembl" id="ENSCINP00000032026.1"/>
    </source>
</evidence>
<name>H2XQU2_CIOIN</name>
<proteinExistence type="predicted"/>
<dbReference type="OMA" id="SCITATE"/>
<protein>
    <submittedName>
        <fullName evidence="2">Uncharacterized protein</fullName>
    </submittedName>
</protein>
<dbReference type="HOGENOM" id="CLU_1474673_0_0_1"/>
<evidence type="ECO:0000256" key="1">
    <source>
        <dbReference type="SAM" id="MobiDB-lite"/>
    </source>
</evidence>
<sequence length="183" mass="20076">MSSYATLLVRRYDDSKSGYYDIKSGFNLRKPTDYPDVQGMNIPDAEPPVDESKDSLFISSITATEEPEVKSSKVVTFSAPPPGVGKFESVLEMQILAQGESPIEAIKITRNQPCDVTSLPDETSGDVITSKPAIRDEIGGCLSETLFQQPEVRRDTSIRGDVIIEDVVAAVSRNNEQDNDDDE</sequence>
<evidence type="ECO:0000313" key="3">
    <source>
        <dbReference type="Proteomes" id="UP000008144"/>
    </source>
</evidence>
<reference evidence="2" key="2">
    <citation type="submission" date="2025-08" db="UniProtKB">
        <authorList>
            <consortium name="Ensembl"/>
        </authorList>
    </citation>
    <scope>IDENTIFICATION</scope>
</reference>
<accession>H2XQU2</accession>
<organism evidence="2 3">
    <name type="scientific">Ciona intestinalis</name>
    <name type="common">Transparent sea squirt</name>
    <name type="synonym">Ascidia intestinalis</name>
    <dbReference type="NCBI Taxonomy" id="7719"/>
    <lineage>
        <taxon>Eukaryota</taxon>
        <taxon>Metazoa</taxon>
        <taxon>Chordata</taxon>
        <taxon>Tunicata</taxon>
        <taxon>Ascidiacea</taxon>
        <taxon>Phlebobranchia</taxon>
        <taxon>Cionidae</taxon>
        <taxon>Ciona</taxon>
    </lineage>
</organism>
<dbReference type="Ensembl" id="ENSCINT00000036704.1">
    <property type="protein sequence ID" value="ENSCINP00000032026.1"/>
    <property type="gene ID" value="ENSCING00000021758.1"/>
</dbReference>